<organism evidence="2 3">
    <name type="scientific">Mytilus edulis</name>
    <name type="common">Blue mussel</name>
    <dbReference type="NCBI Taxonomy" id="6550"/>
    <lineage>
        <taxon>Eukaryota</taxon>
        <taxon>Metazoa</taxon>
        <taxon>Spiralia</taxon>
        <taxon>Lophotrochozoa</taxon>
        <taxon>Mollusca</taxon>
        <taxon>Bivalvia</taxon>
        <taxon>Autobranchia</taxon>
        <taxon>Pteriomorphia</taxon>
        <taxon>Mytilida</taxon>
        <taxon>Mytiloidea</taxon>
        <taxon>Mytilidae</taxon>
        <taxon>Mytilinae</taxon>
        <taxon>Mytilus</taxon>
    </lineage>
</organism>
<name>A0A8S3PNG5_MYTED</name>
<dbReference type="OrthoDB" id="6073352at2759"/>
<gene>
    <name evidence="2" type="ORF">MEDL_561</name>
</gene>
<evidence type="ECO:0000313" key="2">
    <source>
        <dbReference type="EMBL" id="CAG2184925.1"/>
    </source>
</evidence>
<dbReference type="AlphaFoldDB" id="A0A8S3PNG5"/>
<accession>A0A8S3PNG5</accession>
<dbReference type="PANTHER" id="PTHR46599">
    <property type="entry name" value="PIGGYBAC TRANSPOSABLE ELEMENT-DERIVED PROTEIN 4"/>
    <property type="match status" value="1"/>
</dbReference>
<comment type="caution">
    <text evidence="2">The sequence shown here is derived from an EMBL/GenBank/DDBJ whole genome shotgun (WGS) entry which is preliminary data.</text>
</comment>
<dbReference type="Proteomes" id="UP000683360">
    <property type="component" value="Unassembled WGS sequence"/>
</dbReference>
<sequence>MADPNPWFRVYPPEIRDHTEFDQNVGPKRMPPRNSRPIAYFMLIFTMDLMKKFVLETNRVHDWHKKGKLTLIEFKAFVAVILNMGLIKKATISEYWNRKHSSQSTPWFRKVFTRNRFQLLLKFLHLVDNRKIAPRNSPSYDPTAKFKPIVDHFNLKAKKHYSPSQNLSIDESLIGTKSRTVLRQYIPTKHAKFGVKLWMLTEAVTGYCFHFNVYKGKRYDPTPAGELQGSYVVISLLRAACLLNKWYHVFCDSFFTSLSLAKRLLNLHTYTTGTVRSNRPLPNLIKSVKLRASQSMFMRQQEILVCAFKEKKSEKCQNVVYPVQCRTSCKPKT</sequence>
<keyword evidence="3" id="KW-1185">Reference proteome</keyword>
<protein>
    <recommendedName>
        <fullName evidence="1">PiggyBac transposable element-derived protein domain-containing protein</fullName>
    </recommendedName>
</protein>
<proteinExistence type="predicted"/>
<dbReference type="Pfam" id="PF13843">
    <property type="entry name" value="DDE_Tnp_1_7"/>
    <property type="match status" value="1"/>
</dbReference>
<dbReference type="InterPro" id="IPR029526">
    <property type="entry name" value="PGBD"/>
</dbReference>
<evidence type="ECO:0000313" key="3">
    <source>
        <dbReference type="Proteomes" id="UP000683360"/>
    </source>
</evidence>
<reference evidence="2" key="1">
    <citation type="submission" date="2021-03" db="EMBL/GenBank/DDBJ databases">
        <authorList>
            <person name="Bekaert M."/>
        </authorList>
    </citation>
    <scope>NUCLEOTIDE SEQUENCE</scope>
</reference>
<feature type="domain" description="PiggyBac transposable element-derived protein" evidence="1">
    <location>
        <begin position="37"/>
        <end position="313"/>
    </location>
</feature>
<dbReference type="EMBL" id="CAJPWZ010000050">
    <property type="protein sequence ID" value="CAG2184925.1"/>
    <property type="molecule type" value="Genomic_DNA"/>
</dbReference>
<evidence type="ECO:0000259" key="1">
    <source>
        <dbReference type="Pfam" id="PF13843"/>
    </source>
</evidence>
<dbReference type="PANTHER" id="PTHR46599:SF3">
    <property type="entry name" value="PIGGYBAC TRANSPOSABLE ELEMENT-DERIVED PROTEIN 4"/>
    <property type="match status" value="1"/>
</dbReference>